<dbReference type="InterPro" id="IPR035919">
    <property type="entry name" value="EAL_sf"/>
</dbReference>
<evidence type="ECO:0000259" key="7">
    <source>
        <dbReference type="PROSITE" id="PS50839"/>
    </source>
</evidence>
<organism evidence="10 11">
    <name type="scientific">Spectribacter hydrogenoxidans</name>
    <dbReference type="NCBI Taxonomy" id="3075608"/>
    <lineage>
        <taxon>Bacteria</taxon>
        <taxon>Pseudomonadati</taxon>
        <taxon>Pseudomonadota</taxon>
        <taxon>Gammaproteobacteria</taxon>
        <taxon>Salinisphaerales</taxon>
        <taxon>Salinisphaeraceae</taxon>
        <taxon>Spectribacter</taxon>
    </lineage>
</organism>
<reference evidence="10 11" key="1">
    <citation type="submission" date="2023-09" db="EMBL/GenBank/DDBJ databases">
        <authorList>
            <person name="Rey-Velasco X."/>
        </authorList>
    </citation>
    <scope>NUCLEOTIDE SEQUENCE [LARGE SCALE GENOMIC DNA]</scope>
    <source>
        <strain evidence="10 11">W335</strain>
    </source>
</reference>
<dbReference type="PROSITE" id="PS50883">
    <property type="entry name" value="EAL"/>
    <property type="match status" value="1"/>
</dbReference>
<dbReference type="EMBL" id="JAVRIB010000011">
    <property type="protein sequence ID" value="MDT0635584.1"/>
    <property type="molecule type" value="Genomic_DNA"/>
</dbReference>
<dbReference type="SMART" id="SM00091">
    <property type="entry name" value="PAS"/>
    <property type="match status" value="1"/>
</dbReference>
<dbReference type="Gene3D" id="3.30.70.270">
    <property type="match status" value="1"/>
</dbReference>
<comment type="caution">
    <text evidence="10">The sequence shown here is derived from an EMBL/GenBank/DDBJ whole genome shotgun (WGS) entry which is preliminary data.</text>
</comment>
<feature type="domain" description="PAC" evidence="6">
    <location>
        <begin position="378"/>
        <end position="428"/>
    </location>
</feature>
<dbReference type="SMART" id="SM00267">
    <property type="entry name" value="GGDEF"/>
    <property type="match status" value="1"/>
</dbReference>
<evidence type="ECO:0000256" key="5">
    <source>
        <dbReference type="SAM" id="Phobius"/>
    </source>
</evidence>
<dbReference type="SUPFAM" id="SSF55073">
    <property type="entry name" value="Nucleotide cyclase"/>
    <property type="match status" value="1"/>
</dbReference>
<keyword evidence="2 5" id="KW-0812">Transmembrane</keyword>
<dbReference type="InterPro" id="IPR006189">
    <property type="entry name" value="CHASE_dom"/>
</dbReference>
<accession>A0ABU3C2K6</accession>
<feature type="domain" description="GGDEF" evidence="9">
    <location>
        <begin position="461"/>
        <end position="594"/>
    </location>
</feature>
<dbReference type="InterPro" id="IPR000700">
    <property type="entry name" value="PAS-assoc_C"/>
</dbReference>
<dbReference type="NCBIfam" id="TIGR00254">
    <property type="entry name" value="GGDEF"/>
    <property type="match status" value="1"/>
</dbReference>
<dbReference type="SMART" id="SM00052">
    <property type="entry name" value="EAL"/>
    <property type="match status" value="1"/>
</dbReference>
<dbReference type="InterPro" id="IPR029787">
    <property type="entry name" value="Nucleotide_cyclase"/>
</dbReference>
<protein>
    <submittedName>
        <fullName evidence="10">EAL domain-containing protein</fullName>
    </submittedName>
</protein>
<evidence type="ECO:0000259" key="9">
    <source>
        <dbReference type="PROSITE" id="PS50887"/>
    </source>
</evidence>
<evidence type="ECO:0000259" key="6">
    <source>
        <dbReference type="PROSITE" id="PS50113"/>
    </source>
</evidence>
<evidence type="ECO:0000256" key="4">
    <source>
        <dbReference type="ARBA" id="ARBA00023136"/>
    </source>
</evidence>
<keyword evidence="3 5" id="KW-1133">Transmembrane helix</keyword>
<keyword evidence="11" id="KW-1185">Reference proteome</keyword>
<dbReference type="Pfam" id="PF00990">
    <property type="entry name" value="GGDEF"/>
    <property type="match status" value="1"/>
</dbReference>
<dbReference type="NCBIfam" id="TIGR00229">
    <property type="entry name" value="sensory_box"/>
    <property type="match status" value="1"/>
</dbReference>
<evidence type="ECO:0000259" key="8">
    <source>
        <dbReference type="PROSITE" id="PS50883"/>
    </source>
</evidence>
<dbReference type="RefSeq" id="WP_311653481.1">
    <property type="nucleotide sequence ID" value="NZ_JAVRIB010000011.1"/>
</dbReference>
<dbReference type="PROSITE" id="PS50839">
    <property type="entry name" value="CHASE"/>
    <property type="match status" value="1"/>
</dbReference>
<feature type="domain" description="EAL" evidence="8">
    <location>
        <begin position="604"/>
        <end position="859"/>
    </location>
</feature>
<dbReference type="Pfam" id="PF03924">
    <property type="entry name" value="CHASE"/>
    <property type="match status" value="1"/>
</dbReference>
<dbReference type="SMART" id="SM01079">
    <property type="entry name" value="CHASE"/>
    <property type="match status" value="1"/>
</dbReference>
<dbReference type="PROSITE" id="PS50113">
    <property type="entry name" value="PAC"/>
    <property type="match status" value="1"/>
</dbReference>
<sequence>MAEVKATINDRMVDYTQGLRTAATLFELMPQVSWQTWHTFMESAALRESYPGIQGVGFARALAPSEIAAFERRVRADGFSDFQVHPRDTERSLYTAIQFLSPLDERNRRALGYDMLSEDTRASAMQTAWNSGRATLSGPVTLRQELDHDIQAGTLLYLPVYADETAGNDRSGSSDRTLTGFVYGVFRMGDLFHSLLGSRFDNLRIRVVDESGGELFDSLPEGPTGNALTRTTTMTVAGREWRITLDTRSAFGHNLIGAPWLVLIAGLLMTALIFSIVWNLLRSERKAFELAGRLSRAYADSEKRHRAILEATVDGIITVGSDHRISSFSAGAERIFQRPAATLAGIDMITLFPPAEHKRLRTIANDFFASGGPGSDALRFEADAVDAYGRVFPVSIAVNAMNTAEGIQAVALVADISERRKAESRIQHLALHDPLTGLANRRLMQDQLEQAVRDAEAAADGRLAVMMIDLDRLKRINDARGHHAGDVLLRRVGGRLRQAVDGNGLVARMGGDEFVVLVPDVHDTRQVARLAEELLAAIERPLIIDGERLYPRASLGIALFPEHGRDPETLLRHADAAMYDAKRARADTYVWFSQTQTDEDDGDKLQLENDLREALAAGDQLFLRFQPQFRLSTASLIGFEALVRWQHPTHGELSPIDFIDLAEDAGLIIALGDAVAHLACREIAALRADIGFDLPVGVNISPRELAAERFADRILGCLKQHGLPASMLTLEVTENVLIDSPALAAETLGRLRRLGVRIAIDDFGTGYASLSYLNRFPVDVLKIDKQFVRDILRDRNDCAIVNAIIGMAHNLELEVVAEGVENAEQMSLLKSLGCDTLQGYLLGRPMPGSDIAAFLRKTERISAQIEAA</sequence>
<evidence type="ECO:0000313" key="10">
    <source>
        <dbReference type="EMBL" id="MDT0635584.1"/>
    </source>
</evidence>
<feature type="domain" description="CHASE" evidence="7">
    <location>
        <begin position="28"/>
        <end position="244"/>
    </location>
</feature>
<name>A0ABU3C2K6_9GAMM</name>
<dbReference type="CDD" id="cd00130">
    <property type="entry name" value="PAS"/>
    <property type="match status" value="1"/>
</dbReference>
<dbReference type="InterPro" id="IPR052155">
    <property type="entry name" value="Biofilm_reg_signaling"/>
</dbReference>
<dbReference type="Gene3D" id="3.30.450.350">
    <property type="entry name" value="CHASE domain"/>
    <property type="match status" value="1"/>
</dbReference>
<dbReference type="Gene3D" id="3.30.450.20">
    <property type="entry name" value="PAS domain"/>
    <property type="match status" value="1"/>
</dbReference>
<dbReference type="Gene3D" id="3.20.20.450">
    <property type="entry name" value="EAL domain"/>
    <property type="match status" value="1"/>
</dbReference>
<feature type="transmembrane region" description="Helical" evidence="5">
    <location>
        <begin position="258"/>
        <end position="281"/>
    </location>
</feature>
<dbReference type="InterPro" id="IPR042240">
    <property type="entry name" value="CHASE_sf"/>
</dbReference>
<dbReference type="InterPro" id="IPR000014">
    <property type="entry name" value="PAS"/>
</dbReference>
<dbReference type="Pfam" id="PF00563">
    <property type="entry name" value="EAL"/>
    <property type="match status" value="1"/>
</dbReference>
<dbReference type="InterPro" id="IPR001633">
    <property type="entry name" value="EAL_dom"/>
</dbReference>
<dbReference type="CDD" id="cd01949">
    <property type="entry name" value="GGDEF"/>
    <property type="match status" value="1"/>
</dbReference>
<gene>
    <name evidence="10" type="ORF">RM532_11530</name>
</gene>
<dbReference type="InterPro" id="IPR043128">
    <property type="entry name" value="Rev_trsase/Diguanyl_cyclase"/>
</dbReference>
<evidence type="ECO:0000256" key="3">
    <source>
        <dbReference type="ARBA" id="ARBA00022989"/>
    </source>
</evidence>
<dbReference type="CDD" id="cd01948">
    <property type="entry name" value="EAL"/>
    <property type="match status" value="1"/>
</dbReference>
<dbReference type="PROSITE" id="PS50887">
    <property type="entry name" value="GGDEF"/>
    <property type="match status" value="1"/>
</dbReference>
<evidence type="ECO:0000256" key="2">
    <source>
        <dbReference type="ARBA" id="ARBA00022692"/>
    </source>
</evidence>
<dbReference type="InterPro" id="IPR000160">
    <property type="entry name" value="GGDEF_dom"/>
</dbReference>
<dbReference type="PANTHER" id="PTHR44757:SF2">
    <property type="entry name" value="BIOFILM ARCHITECTURE MAINTENANCE PROTEIN MBAA"/>
    <property type="match status" value="1"/>
</dbReference>
<dbReference type="SUPFAM" id="SSF55785">
    <property type="entry name" value="PYP-like sensor domain (PAS domain)"/>
    <property type="match status" value="1"/>
</dbReference>
<proteinExistence type="predicted"/>
<keyword evidence="4 5" id="KW-0472">Membrane</keyword>
<dbReference type="InterPro" id="IPR035965">
    <property type="entry name" value="PAS-like_dom_sf"/>
</dbReference>
<comment type="subcellular location">
    <subcellularLocation>
        <location evidence="1">Membrane</location>
    </subcellularLocation>
</comment>
<dbReference type="SUPFAM" id="SSF141868">
    <property type="entry name" value="EAL domain-like"/>
    <property type="match status" value="1"/>
</dbReference>
<evidence type="ECO:0000313" key="11">
    <source>
        <dbReference type="Proteomes" id="UP001251857"/>
    </source>
</evidence>
<evidence type="ECO:0000256" key="1">
    <source>
        <dbReference type="ARBA" id="ARBA00004370"/>
    </source>
</evidence>
<dbReference type="Proteomes" id="UP001251857">
    <property type="component" value="Unassembled WGS sequence"/>
</dbReference>
<dbReference type="PANTHER" id="PTHR44757">
    <property type="entry name" value="DIGUANYLATE CYCLASE DGCP"/>
    <property type="match status" value="1"/>
</dbReference>